<dbReference type="InterPro" id="IPR052051">
    <property type="entry name" value="TCR_complex_component"/>
</dbReference>
<dbReference type="PANTHER" id="PTHR19433">
    <property type="entry name" value="T-CELL RECEPTOR ALPHA CHAIN V REGION-RELATED"/>
    <property type="match status" value="1"/>
</dbReference>
<dbReference type="Proteomes" id="UP000261600">
    <property type="component" value="Unplaced"/>
</dbReference>
<reference evidence="9" key="2">
    <citation type="submission" date="2025-09" db="UniProtKB">
        <authorList>
            <consortium name="Ensembl"/>
        </authorList>
    </citation>
    <scope>IDENTIFICATION</scope>
</reference>
<comment type="subcellular location">
    <subcellularLocation>
        <location evidence="1">Cell membrane</location>
    </subcellularLocation>
</comment>
<evidence type="ECO:0000256" key="7">
    <source>
        <dbReference type="ARBA" id="ARBA00023180"/>
    </source>
</evidence>
<dbReference type="Gene3D" id="2.60.40.10">
    <property type="entry name" value="Immunoglobulins"/>
    <property type="match status" value="2"/>
</dbReference>
<dbReference type="InterPro" id="IPR036179">
    <property type="entry name" value="Ig-like_dom_sf"/>
</dbReference>
<feature type="domain" description="Ig-like" evidence="8">
    <location>
        <begin position="116"/>
        <end position="198"/>
    </location>
</feature>
<dbReference type="InterPro" id="IPR003599">
    <property type="entry name" value="Ig_sub"/>
</dbReference>
<accession>A0A3Q3J1E2</accession>
<dbReference type="CDD" id="cd00099">
    <property type="entry name" value="IgV"/>
    <property type="match status" value="1"/>
</dbReference>
<dbReference type="Pfam" id="PF07686">
    <property type="entry name" value="V-set"/>
    <property type="match status" value="1"/>
</dbReference>
<evidence type="ECO:0000256" key="6">
    <source>
        <dbReference type="ARBA" id="ARBA00023157"/>
    </source>
</evidence>
<dbReference type="PANTHER" id="PTHR19433:SF133">
    <property type="entry name" value="IMMUNE-TYPE RECEPTOR 5 PRECURSOR-RELATED"/>
    <property type="match status" value="1"/>
</dbReference>
<dbReference type="PROSITE" id="PS50835">
    <property type="entry name" value="IG_LIKE"/>
    <property type="match status" value="1"/>
</dbReference>
<keyword evidence="7" id="KW-0325">Glycoprotein</keyword>
<keyword evidence="2" id="KW-1003">Cell membrane</keyword>
<evidence type="ECO:0000256" key="2">
    <source>
        <dbReference type="ARBA" id="ARBA00022475"/>
    </source>
</evidence>
<keyword evidence="4" id="KW-0391">Immunity</keyword>
<evidence type="ECO:0000313" key="10">
    <source>
        <dbReference type="Proteomes" id="UP000261600"/>
    </source>
</evidence>
<dbReference type="SMART" id="SM00409">
    <property type="entry name" value="IG"/>
    <property type="match status" value="1"/>
</dbReference>
<dbReference type="Ensembl" id="ENSMALT00000012320.1">
    <property type="protein sequence ID" value="ENSMALP00000012063.1"/>
    <property type="gene ID" value="ENSMALG00000008559.1"/>
</dbReference>
<dbReference type="STRING" id="43700.ENSMALP00000012063"/>
<evidence type="ECO:0000256" key="3">
    <source>
        <dbReference type="ARBA" id="ARBA00022729"/>
    </source>
</evidence>
<dbReference type="GO" id="GO:0002376">
    <property type="term" value="P:immune system process"/>
    <property type="evidence" value="ECO:0007669"/>
    <property type="project" value="UniProtKB-KW"/>
</dbReference>
<dbReference type="SUPFAM" id="SSF48726">
    <property type="entry name" value="Immunoglobulin"/>
    <property type="match status" value="2"/>
</dbReference>
<protein>
    <recommendedName>
        <fullName evidence="8">Ig-like domain-containing protein</fullName>
    </recommendedName>
</protein>
<dbReference type="AlphaFoldDB" id="A0A3Q3J1E2"/>
<organism evidence="9 10">
    <name type="scientific">Monopterus albus</name>
    <name type="common">Swamp eel</name>
    <dbReference type="NCBI Taxonomy" id="43700"/>
    <lineage>
        <taxon>Eukaryota</taxon>
        <taxon>Metazoa</taxon>
        <taxon>Chordata</taxon>
        <taxon>Craniata</taxon>
        <taxon>Vertebrata</taxon>
        <taxon>Euteleostomi</taxon>
        <taxon>Actinopterygii</taxon>
        <taxon>Neopterygii</taxon>
        <taxon>Teleostei</taxon>
        <taxon>Neoteleostei</taxon>
        <taxon>Acanthomorphata</taxon>
        <taxon>Anabantaria</taxon>
        <taxon>Synbranchiformes</taxon>
        <taxon>Synbranchidae</taxon>
        <taxon>Monopterus</taxon>
    </lineage>
</organism>
<evidence type="ECO:0000256" key="5">
    <source>
        <dbReference type="ARBA" id="ARBA00023136"/>
    </source>
</evidence>
<dbReference type="GO" id="GO:0005886">
    <property type="term" value="C:plasma membrane"/>
    <property type="evidence" value="ECO:0007669"/>
    <property type="project" value="UniProtKB-SubCell"/>
</dbReference>
<dbReference type="InterPro" id="IPR007110">
    <property type="entry name" value="Ig-like_dom"/>
</dbReference>
<name>A0A3Q3J1E2_MONAL</name>
<evidence type="ECO:0000259" key="8">
    <source>
        <dbReference type="PROSITE" id="PS50835"/>
    </source>
</evidence>
<proteinExistence type="predicted"/>
<reference evidence="9" key="1">
    <citation type="submission" date="2025-08" db="UniProtKB">
        <authorList>
            <consortium name="Ensembl"/>
        </authorList>
    </citation>
    <scope>IDENTIFICATION</scope>
</reference>
<evidence type="ECO:0000256" key="4">
    <source>
        <dbReference type="ARBA" id="ARBA00022859"/>
    </source>
</evidence>
<dbReference type="InterPro" id="IPR013783">
    <property type="entry name" value="Ig-like_fold"/>
</dbReference>
<dbReference type="InterPro" id="IPR013106">
    <property type="entry name" value="Ig_V-set"/>
</dbReference>
<dbReference type="GO" id="GO:0009617">
    <property type="term" value="P:response to bacterium"/>
    <property type="evidence" value="ECO:0007669"/>
    <property type="project" value="TreeGrafter"/>
</dbReference>
<sequence length="284" mass="32139">MFLEPLVRVTINGLEHLCLIDSGARYSTLNAPLSRSRRTTSVIGFSGMKEDNLFNKTPRITVKQEPGTFVLHILKAQLSDTAFYYCEKLVELRRTFLNITFLRVKGKWSHFPSDPVRPGDLVTLQCSVLFDNKTCLQEHSVYWFRARSDDSHPSVIYAHLNSGDHCERSPEISSSQKCVYNLSRNVSSSDAGTYYCAVATCGEILFGSGTKLEVEGNHLIVFCWNVYVNICFLIMFSHIFIQTAEDSLVYSVPNFARRKAGHDVRRDSNVAEGQSIYADVRVLE</sequence>
<keyword evidence="6" id="KW-1015">Disulfide bond</keyword>
<keyword evidence="3" id="KW-0732">Signal</keyword>
<keyword evidence="5" id="KW-0472">Membrane</keyword>
<evidence type="ECO:0000313" key="9">
    <source>
        <dbReference type="Ensembl" id="ENSMALP00000012063.1"/>
    </source>
</evidence>
<keyword evidence="10" id="KW-1185">Reference proteome</keyword>
<evidence type="ECO:0000256" key="1">
    <source>
        <dbReference type="ARBA" id="ARBA00004236"/>
    </source>
</evidence>